<evidence type="ECO:0000256" key="1">
    <source>
        <dbReference type="SAM" id="MobiDB-lite"/>
    </source>
</evidence>
<feature type="region of interest" description="Disordered" evidence="1">
    <location>
        <begin position="89"/>
        <end position="112"/>
    </location>
</feature>
<accession>A0A929RP87</accession>
<dbReference type="EMBL" id="JABZGF010000019">
    <property type="protein sequence ID" value="MBF0965866.1"/>
    <property type="molecule type" value="Genomic_DNA"/>
</dbReference>
<dbReference type="AlphaFoldDB" id="A0A929RP87"/>
<comment type="caution">
    <text evidence="2">The sequence shown here is derived from an EMBL/GenBank/DDBJ whole genome shotgun (WGS) entry which is preliminary data.</text>
</comment>
<proteinExistence type="predicted"/>
<protein>
    <recommendedName>
        <fullName evidence="4">ESX-1 secretion-associated protein</fullName>
    </recommendedName>
</protein>
<evidence type="ECO:0000313" key="2">
    <source>
        <dbReference type="EMBL" id="MBF0965866.1"/>
    </source>
</evidence>
<dbReference type="GO" id="GO:0009306">
    <property type="term" value="P:protein secretion"/>
    <property type="evidence" value="ECO:0007669"/>
    <property type="project" value="InterPro"/>
</dbReference>
<name>A0A929RP87_9ACTO</name>
<organism evidence="2 3">
    <name type="scientific">Actinomyces bouchesdurhonensis</name>
    <dbReference type="NCBI Taxonomy" id="1852361"/>
    <lineage>
        <taxon>Bacteria</taxon>
        <taxon>Bacillati</taxon>
        <taxon>Actinomycetota</taxon>
        <taxon>Actinomycetes</taxon>
        <taxon>Actinomycetales</taxon>
        <taxon>Actinomycetaceae</taxon>
        <taxon>Actinomyces</taxon>
    </lineage>
</organism>
<sequence>MSENLSADPSAIRAHAMRLSSYQGDLEQASDALRAAAASRGAFGMMVGPIIAPLFQLVEAGEHLAISGAGLALDKLSQSLIASARSFETSEASSSSSVNQAGAGLQGDGSGD</sequence>
<reference evidence="2" key="1">
    <citation type="submission" date="2020-04" db="EMBL/GenBank/DDBJ databases">
        <title>Deep metagenomics examines the oral microbiome during advanced dental caries in children, revealing novel taxa and co-occurrences with host molecules.</title>
        <authorList>
            <person name="Baker J.L."/>
            <person name="Morton J.T."/>
            <person name="Dinis M."/>
            <person name="Alvarez R."/>
            <person name="Tran N.C."/>
            <person name="Knight R."/>
            <person name="Edlund A."/>
        </authorList>
    </citation>
    <scope>NUCLEOTIDE SEQUENCE</scope>
    <source>
        <strain evidence="2">JCVI_30_bin.13</strain>
    </source>
</reference>
<evidence type="ECO:0008006" key="4">
    <source>
        <dbReference type="Google" id="ProtNLM"/>
    </source>
</evidence>
<gene>
    <name evidence="2" type="ORF">HXK09_01625</name>
</gene>
<dbReference type="Pfam" id="PF10824">
    <property type="entry name" value="T7SS_ESX_EspC"/>
    <property type="match status" value="1"/>
</dbReference>
<dbReference type="InterPro" id="IPR022536">
    <property type="entry name" value="EspC"/>
</dbReference>
<evidence type="ECO:0000313" key="3">
    <source>
        <dbReference type="Proteomes" id="UP000759246"/>
    </source>
</evidence>
<dbReference type="Proteomes" id="UP000759246">
    <property type="component" value="Unassembled WGS sequence"/>
</dbReference>